<reference evidence="8 9" key="1">
    <citation type="submission" date="2021-06" db="EMBL/GenBank/DDBJ databases">
        <title>Faecalicatena sp. nov. isolated from porcine feces.</title>
        <authorList>
            <person name="Oh B.S."/>
            <person name="Lee J.H."/>
        </authorList>
    </citation>
    <scope>NUCLEOTIDE SEQUENCE [LARGE SCALE GENOMIC DNA]</scope>
    <source>
        <strain evidence="8 9">AGMB00832</strain>
    </source>
</reference>
<name>A0ABS6D7F4_9FIRM</name>
<dbReference type="RefSeq" id="WP_216244121.1">
    <property type="nucleotide sequence ID" value="NZ_JABACJ020000019.1"/>
</dbReference>
<evidence type="ECO:0000259" key="6">
    <source>
        <dbReference type="PROSITE" id="PS01124"/>
    </source>
</evidence>
<gene>
    <name evidence="8" type="ORF">HGO97_017060</name>
</gene>
<keyword evidence="3" id="KW-0902">Two-component regulatory system</keyword>
<evidence type="ECO:0000313" key="8">
    <source>
        <dbReference type="EMBL" id="MBU3877515.1"/>
    </source>
</evidence>
<dbReference type="Pfam" id="PF12833">
    <property type="entry name" value="HTH_18"/>
    <property type="match status" value="1"/>
</dbReference>
<dbReference type="PANTHER" id="PTHR42713:SF3">
    <property type="entry name" value="TRANSCRIPTIONAL REGULATORY PROTEIN HPTR"/>
    <property type="match status" value="1"/>
</dbReference>
<comment type="caution">
    <text evidence="8">The sequence shown here is derived from an EMBL/GenBank/DDBJ whole genome shotgun (WGS) entry which is preliminary data.</text>
</comment>
<evidence type="ECO:0000256" key="1">
    <source>
        <dbReference type="ARBA" id="ARBA00022490"/>
    </source>
</evidence>
<sequence length="537" mass="62996">MLKVFLVEDESLIREGLRDNIPWEQYGYRFVGEAGDGEMALPLIRKSRPDLLITDIKMPFMDGLSLSKIVKEEFPKTKVVIISGYDDFEYAREAIEVGVDQYLLKPITRMNLRKVLLEMKEKIENETEPEDYKVQLQNEMREYEQFSRRRFFEQVLEGKWSVKQIYEEAAKCSLELSASCYNLMFLYMQEKSSNGISDYLMEQFFSIQDKVLHYFLRYPQYILFRWNVNCYGILVKSENADIQVMTEKAIEYVRQVCSEAEEYLTWYIAAGNPVERLSLLPQCYQSANHYFAYRFIFPALHVYDESTMTEHLPSSEDHEIHYIDSAQMNPKIIQDFLEEGSSNEVHDFVESYLQRIKGALKSNTFRGYVVLNIRFAAIEYIESIGRSREELLGRMEKYAEEIHIELNDVFDYFVEIFQAAISIREEENNNQGSMTLRRVLDYINEHYTKEDLSLGSVAAAVDVSANYLSSVFSQNMQKTFTEYVTEKRMEKAKKLLRNSEDSTGKIASEVGYKDAHYFSYVFKKTQGLSPREYRSGK</sequence>
<keyword evidence="4" id="KW-0238">DNA-binding</keyword>
<dbReference type="Proteomes" id="UP000723714">
    <property type="component" value="Unassembled WGS sequence"/>
</dbReference>
<keyword evidence="1" id="KW-0963">Cytoplasm</keyword>
<dbReference type="SMART" id="SM00342">
    <property type="entry name" value="HTH_ARAC"/>
    <property type="match status" value="1"/>
</dbReference>
<organism evidence="8 9">
    <name type="scientific">Faecalicatena faecalis</name>
    <dbReference type="NCBI Taxonomy" id="2726362"/>
    <lineage>
        <taxon>Bacteria</taxon>
        <taxon>Bacillati</taxon>
        <taxon>Bacillota</taxon>
        <taxon>Clostridia</taxon>
        <taxon>Lachnospirales</taxon>
        <taxon>Lachnospiraceae</taxon>
        <taxon>Faecalicatena</taxon>
    </lineage>
</organism>
<feature type="domain" description="HTH araC/xylS-type" evidence="6">
    <location>
        <begin position="437"/>
        <end position="536"/>
    </location>
</feature>
<dbReference type="InterPro" id="IPR001789">
    <property type="entry name" value="Sig_transdc_resp-reg_receiver"/>
</dbReference>
<evidence type="ECO:0000256" key="4">
    <source>
        <dbReference type="ARBA" id="ARBA00023125"/>
    </source>
</evidence>
<dbReference type="CDD" id="cd17536">
    <property type="entry name" value="REC_YesN-like"/>
    <property type="match status" value="1"/>
</dbReference>
<protein>
    <submittedName>
        <fullName evidence="8">Response regulator</fullName>
    </submittedName>
</protein>
<evidence type="ECO:0000313" key="9">
    <source>
        <dbReference type="Proteomes" id="UP000723714"/>
    </source>
</evidence>
<dbReference type="InterPro" id="IPR051552">
    <property type="entry name" value="HptR"/>
</dbReference>
<keyword evidence="2 5" id="KW-0597">Phosphoprotein</keyword>
<evidence type="ECO:0000256" key="3">
    <source>
        <dbReference type="ARBA" id="ARBA00023012"/>
    </source>
</evidence>
<dbReference type="SMART" id="SM00448">
    <property type="entry name" value="REC"/>
    <property type="match status" value="1"/>
</dbReference>
<dbReference type="EMBL" id="JABACJ020000019">
    <property type="protein sequence ID" value="MBU3877515.1"/>
    <property type="molecule type" value="Genomic_DNA"/>
</dbReference>
<proteinExistence type="predicted"/>
<evidence type="ECO:0000256" key="5">
    <source>
        <dbReference type="PROSITE-ProRule" id="PRU00169"/>
    </source>
</evidence>
<dbReference type="PROSITE" id="PS01124">
    <property type="entry name" value="HTH_ARAC_FAMILY_2"/>
    <property type="match status" value="1"/>
</dbReference>
<dbReference type="Pfam" id="PF00072">
    <property type="entry name" value="Response_reg"/>
    <property type="match status" value="1"/>
</dbReference>
<dbReference type="InterPro" id="IPR018060">
    <property type="entry name" value="HTH_AraC"/>
</dbReference>
<evidence type="ECO:0000259" key="7">
    <source>
        <dbReference type="PROSITE" id="PS50110"/>
    </source>
</evidence>
<feature type="domain" description="Response regulatory" evidence="7">
    <location>
        <begin position="3"/>
        <end position="120"/>
    </location>
</feature>
<dbReference type="PANTHER" id="PTHR42713">
    <property type="entry name" value="HISTIDINE KINASE-RELATED"/>
    <property type="match status" value="1"/>
</dbReference>
<keyword evidence="9" id="KW-1185">Reference proteome</keyword>
<evidence type="ECO:0000256" key="2">
    <source>
        <dbReference type="ARBA" id="ARBA00022553"/>
    </source>
</evidence>
<dbReference type="PROSITE" id="PS50110">
    <property type="entry name" value="RESPONSE_REGULATORY"/>
    <property type="match status" value="1"/>
</dbReference>
<feature type="modified residue" description="4-aspartylphosphate" evidence="5">
    <location>
        <position position="55"/>
    </location>
</feature>
<accession>A0ABS6D7F4</accession>